<evidence type="ECO:0000313" key="2">
    <source>
        <dbReference type="EMBL" id="QNE19262.1"/>
    </source>
</evidence>
<feature type="transmembrane region" description="Helical" evidence="1">
    <location>
        <begin position="55"/>
        <end position="80"/>
    </location>
</feature>
<name>A0A7G6WZ47_9ACTN</name>
<dbReference type="Proteomes" id="UP000515563">
    <property type="component" value="Chromosome"/>
</dbReference>
<sequence>MNDDELGLMMPVYQADRQDLQALNTVNGALFGAASAYVGLVVFALTQAASDGIPVIVVLFLPLPLWSLVTFAVLIANVAVLKSSACKEFEALLTKRLRLSMKDSLGVTLQARIDAPTKARKLNAPSQAGGVFLILLWTCYATMGFVICGFTAWVVLGADCSLSWRIVALACYLGMAVLSLWSLVSSVGSPAMTVDYSQEPNAPA</sequence>
<feature type="transmembrane region" description="Helical" evidence="1">
    <location>
        <begin position="130"/>
        <end position="156"/>
    </location>
</feature>
<dbReference type="EMBL" id="CP043661">
    <property type="protein sequence ID" value="QNE19262.1"/>
    <property type="molecule type" value="Genomic_DNA"/>
</dbReference>
<evidence type="ECO:0000313" key="3">
    <source>
        <dbReference type="Proteomes" id="UP000515563"/>
    </source>
</evidence>
<gene>
    <name evidence="2" type="ORF">F1D05_16750</name>
</gene>
<keyword evidence="1" id="KW-0812">Transmembrane</keyword>
<dbReference type="AlphaFoldDB" id="A0A7G6WZ47"/>
<dbReference type="RefSeq" id="WP_185448539.1">
    <property type="nucleotide sequence ID" value="NZ_CP043661.1"/>
</dbReference>
<reference evidence="2 3" key="2">
    <citation type="journal article" date="2020" name="Microbiol. Resour. Announc.">
        <title>Antarctic desert soil bacteria exhibit high novel natural product potential, evaluated through long-read genome sequencing and comparative genomics.</title>
        <authorList>
            <person name="Benaud N."/>
            <person name="Edwards R.J."/>
            <person name="Amos T.G."/>
            <person name="D'Agostino P.M."/>
            <person name="Gutierrez-Chavez C."/>
            <person name="Montgomery K."/>
            <person name="Nicetic I."/>
            <person name="Ferrari B.C."/>
        </authorList>
    </citation>
    <scope>NUCLEOTIDE SEQUENCE [LARGE SCALE GENOMIC DNA]</scope>
    <source>
        <strain evidence="2 3">SPB151</strain>
    </source>
</reference>
<keyword evidence="3" id="KW-1185">Reference proteome</keyword>
<organism evidence="2 3">
    <name type="scientific">Kribbella qitaiheensis</name>
    <dbReference type="NCBI Taxonomy" id="1544730"/>
    <lineage>
        <taxon>Bacteria</taxon>
        <taxon>Bacillati</taxon>
        <taxon>Actinomycetota</taxon>
        <taxon>Actinomycetes</taxon>
        <taxon>Propionibacteriales</taxon>
        <taxon>Kribbellaceae</taxon>
        <taxon>Kribbella</taxon>
    </lineage>
</organism>
<feature type="transmembrane region" description="Helical" evidence="1">
    <location>
        <begin position="26"/>
        <end position="49"/>
    </location>
</feature>
<keyword evidence="1" id="KW-1133">Transmembrane helix</keyword>
<accession>A0A7G6WZ47</accession>
<feature type="transmembrane region" description="Helical" evidence="1">
    <location>
        <begin position="162"/>
        <end position="184"/>
    </location>
</feature>
<keyword evidence="1" id="KW-0472">Membrane</keyword>
<evidence type="ECO:0000256" key="1">
    <source>
        <dbReference type="SAM" id="Phobius"/>
    </source>
</evidence>
<dbReference type="KEGG" id="kqi:F1D05_16750"/>
<reference evidence="3" key="1">
    <citation type="submission" date="2019-09" db="EMBL/GenBank/DDBJ databases">
        <title>Antimicrobial potential of Antarctic Bacteria.</title>
        <authorList>
            <person name="Benaud N."/>
            <person name="Edwards R.J."/>
            <person name="Ferrari B.C."/>
        </authorList>
    </citation>
    <scope>NUCLEOTIDE SEQUENCE [LARGE SCALE GENOMIC DNA]</scope>
    <source>
        <strain evidence="3">SPB151</strain>
    </source>
</reference>
<protein>
    <submittedName>
        <fullName evidence="2">Uncharacterized protein</fullName>
    </submittedName>
</protein>
<proteinExistence type="predicted"/>